<dbReference type="Proteomes" id="UP000298663">
    <property type="component" value="Unassembled WGS sequence"/>
</dbReference>
<protein>
    <submittedName>
        <fullName evidence="1">Uncharacterized protein</fullName>
    </submittedName>
</protein>
<dbReference type="AlphaFoldDB" id="A0A4V6A366"/>
<comment type="caution">
    <text evidence="1">The sequence shown here is derived from an EMBL/GenBank/DDBJ whole genome shotgun (WGS) entry which is preliminary data.</text>
</comment>
<accession>A0A4V6A366</accession>
<keyword evidence="2" id="KW-1185">Reference proteome</keyword>
<name>A0A4V6A366_STECR</name>
<evidence type="ECO:0000313" key="1">
    <source>
        <dbReference type="EMBL" id="TKR81855.1"/>
    </source>
</evidence>
<reference evidence="1 2" key="2">
    <citation type="journal article" date="2019" name="G3 (Bethesda)">
        <title>Hybrid Assembly of the Genome of the Entomopathogenic Nematode Steinernema carpocapsae Identifies the X-Chromosome.</title>
        <authorList>
            <person name="Serra L."/>
            <person name="Macchietto M."/>
            <person name="Macias-Munoz A."/>
            <person name="McGill C.J."/>
            <person name="Rodriguez I.M."/>
            <person name="Rodriguez B."/>
            <person name="Murad R."/>
            <person name="Mortazavi A."/>
        </authorList>
    </citation>
    <scope>NUCLEOTIDE SEQUENCE [LARGE SCALE GENOMIC DNA]</scope>
    <source>
        <strain evidence="1 2">ALL</strain>
    </source>
</reference>
<reference evidence="1 2" key="1">
    <citation type="journal article" date="2015" name="Genome Biol.">
        <title>Comparative genomics of Steinernema reveals deeply conserved gene regulatory networks.</title>
        <authorList>
            <person name="Dillman A.R."/>
            <person name="Macchietto M."/>
            <person name="Porter C.F."/>
            <person name="Rogers A."/>
            <person name="Williams B."/>
            <person name="Antoshechkin I."/>
            <person name="Lee M.M."/>
            <person name="Goodwin Z."/>
            <person name="Lu X."/>
            <person name="Lewis E.E."/>
            <person name="Goodrich-Blair H."/>
            <person name="Stock S.P."/>
            <person name="Adams B.J."/>
            <person name="Sternberg P.W."/>
            <person name="Mortazavi A."/>
        </authorList>
    </citation>
    <scope>NUCLEOTIDE SEQUENCE [LARGE SCALE GENOMIC DNA]</scope>
    <source>
        <strain evidence="1 2">ALL</strain>
    </source>
</reference>
<dbReference type="EMBL" id="AZBU02000004">
    <property type="protein sequence ID" value="TKR81855.1"/>
    <property type="molecule type" value="Genomic_DNA"/>
</dbReference>
<gene>
    <name evidence="1" type="ORF">L596_015660</name>
</gene>
<proteinExistence type="predicted"/>
<sequence length="99" mass="10947">MAEDFRSCLIQKPRQKVQIGLEVGDSGHSKISTRPGVTKTRILAAHMVSCKWVLGSNLSVVFSGRTQTHFGQLTNRFLARVQAILALEEAQKRILRGGD</sequence>
<evidence type="ECO:0000313" key="2">
    <source>
        <dbReference type="Proteomes" id="UP000298663"/>
    </source>
</evidence>
<organism evidence="1 2">
    <name type="scientific">Steinernema carpocapsae</name>
    <name type="common">Entomopathogenic nematode</name>
    <dbReference type="NCBI Taxonomy" id="34508"/>
    <lineage>
        <taxon>Eukaryota</taxon>
        <taxon>Metazoa</taxon>
        <taxon>Ecdysozoa</taxon>
        <taxon>Nematoda</taxon>
        <taxon>Chromadorea</taxon>
        <taxon>Rhabditida</taxon>
        <taxon>Tylenchina</taxon>
        <taxon>Panagrolaimomorpha</taxon>
        <taxon>Strongyloidoidea</taxon>
        <taxon>Steinernematidae</taxon>
        <taxon>Steinernema</taxon>
    </lineage>
</organism>